<evidence type="ECO:0000313" key="18">
    <source>
        <dbReference type="WBParaSite" id="PSAMB.scaffold2668size21926.g18676.t1"/>
    </source>
</evidence>
<evidence type="ECO:0000256" key="12">
    <source>
        <dbReference type="ARBA" id="ARBA00023136"/>
    </source>
</evidence>
<keyword evidence="10 14" id="KW-0408">Iron</keyword>
<dbReference type="InterPro" id="IPR002401">
    <property type="entry name" value="Cyt_P450_E_grp-I"/>
</dbReference>
<keyword evidence="9 15" id="KW-0560">Oxidoreductase</keyword>
<accession>A0A914VVU6</accession>
<comment type="subcellular location">
    <subcellularLocation>
        <location evidence="3">Endoplasmic reticulum membrane</location>
        <topology evidence="3">Peripheral membrane protein</topology>
    </subcellularLocation>
    <subcellularLocation>
        <location evidence="2">Microsome membrane</location>
        <topology evidence="2">Peripheral membrane protein</topology>
    </subcellularLocation>
</comment>
<dbReference type="GO" id="GO:0008395">
    <property type="term" value="F:steroid hydroxylase activity"/>
    <property type="evidence" value="ECO:0007669"/>
    <property type="project" value="TreeGrafter"/>
</dbReference>
<dbReference type="AlphaFoldDB" id="A0A914VVU6"/>
<evidence type="ECO:0000256" key="13">
    <source>
        <dbReference type="ARBA" id="ARBA00043906"/>
    </source>
</evidence>
<keyword evidence="8" id="KW-0492">Microsome</keyword>
<protein>
    <submittedName>
        <fullName evidence="18">Uncharacterized protein</fullName>
    </submittedName>
</protein>
<evidence type="ECO:0000256" key="14">
    <source>
        <dbReference type="PIRSR" id="PIRSR602401-1"/>
    </source>
</evidence>
<dbReference type="PRINTS" id="PR00385">
    <property type="entry name" value="P450"/>
</dbReference>
<dbReference type="InterPro" id="IPR017972">
    <property type="entry name" value="Cyt_P450_CS"/>
</dbReference>
<keyword evidence="16" id="KW-0812">Transmembrane</keyword>
<evidence type="ECO:0000256" key="8">
    <source>
        <dbReference type="ARBA" id="ARBA00022848"/>
    </source>
</evidence>
<evidence type="ECO:0000256" key="2">
    <source>
        <dbReference type="ARBA" id="ARBA00004174"/>
    </source>
</evidence>
<keyword evidence="16" id="KW-1133">Transmembrane helix</keyword>
<evidence type="ECO:0000256" key="7">
    <source>
        <dbReference type="ARBA" id="ARBA00022824"/>
    </source>
</evidence>
<dbReference type="Pfam" id="PF00067">
    <property type="entry name" value="p450"/>
    <property type="match status" value="1"/>
</dbReference>
<evidence type="ECO:0000256" key="9">
    <source>
        <dbReference type="ARBA" id="ARBA00023002"/>
    </source>
</evidence>
<proteinExistence type="inferred from homology"/>
<dbReference type="PANTHER" id="PTHR24302:SF15">
    <property type="entry name" value="FATTY-ACID PEROXYGENASE"/>
    <property type="match status" value="1"/>
</dbReference>
<evidence type="ECO:0000256" key="15">
    <source>
        <dbReference type="RuleBase" id="RU000461"/>
    </source>
</evidence>
<dbReference type="PROSITE" id="PS00086">
    <property type="entry name" value="CYTOCHROME_P450"/>
    <property type="match status" value="1"/>
</dbReference>
<dbReference type="PANTHER" id="PTHR24302">
    <property type="entry name" value="CYTOCHROME P450 FAMILY 3"/>
    <property type="match status" value="1"/>
</dbReference>
<dbReference type="FunFam" id="1.10.630.10:FF:000042">
    <property type="entry name" value="Cytochrome P450"/>
    <property type="match status" value="1"/>
</dbReference>
<dbReference type="InterPro" id="IPR001128">
    <property type="entry name" value="Cyt_P450"/>
</dbReference>
<evidence type="ECO:0000256" key="4">
    <source>
        <dbReference type="ARBA" id="ARBA00010617"/>
    </source>
</evidence>
<evidence type="ECO:0000256" key="1">
    <source>
        <dbReference type="ARBA" id="ARBA00001971"/>
    </source>
</evidence>
<dbReference type="Proteomes" id="UP000887566">
    <property type="component" value="Unplaced"/>
</dbReference>
<comment type="function">
    <text evidence="13">Cytochromes P450 are a group of heme-thiolate monooxygenases. They oxidize a variety of structurally unrelated compounds, including steroids, fatty acids, and xenobiotics.</text>
</comment>
<dbReference type="PRINTS" id="PR00463">
    <property type="entry name" value="EP450I"/>
</dbReference>
<evidence type="ECO:0000256" key="11">
    <source>
        <dbReference type="ARBA" id="ARBA00023033"/>
    </source>
</evidence>
<keyword evidence="17" id="KW-1185">Reference proteome</keyword>
<evidence type="ECO:0000256" key="5">
    <source>
        <dbReference type="ARBA" id="ARBA00022617"/>
    </source>
</evidence>
<evidence type="ECO:0000256" key="16">
    <source>
        <dbReference type="SAM" id="Phobius"/>
    </source>
</evidence>
<evidence type="ECO:0000313" key="17">
    <source>
        <dbReference type="Proteomes" id="UP000887566"/>
    </source>
</evidence>
<keyword evidence="7" id="KW-0256">Endoplasmic reticulum</keyword>
<reference evidence="18" key="1">
    <citation type="submission" date="2022-11" db="UniProtKB">
        <authorList>
            <consortium name="WormBaseParasite"/>
        </authorList>
    </citation>
    <scope>IDENTIFICATION</scope>
</reference>
<dbReference type="GO" id="GO:0005789">
    <property type="term" value="C:endoplasmic reticulum membrane"/>
    <property type="evidence" value="ECO:0007669"/>
    <property type="project" value="UniProtKB-SubCell"/>
</dbReference>
<dbReference type="SUPFAM" id="SSF48264">
    <property type="entry name" value="Cytochrome P450"/>
    <property type="match status" value="1"/>
</dbReference>
<name>A0A914VVU6_9BILA</name>
<comment type="similarity">
    <text evidence="4 15">Belongs to the cytochrome P450 family.</text>
</comment>
<feature type="transmembrane region" description="Helical" evidence="16">
    <location>
        <begin position="12"/>
        <end position="32"/>
    </location>
</feature>
<feature type="binding site" description="axial binding residue" evidence="14">
    <location>
        <position position="475"/>
    </location>
    <ligand>
        <name>heme</name>
        <dbReference type="ChEBI" id="CHEBI:30413"/>
    </ligand>
    <ligandPart>
        <name>Fe</name>
        <dbReference type="ChEBI" id="CHEBI:18248"/>
    </ligandPart>
</feature>
<evidence type="ECO:0000256" key="6">
    <source>
        <dbReference type="ARBA" id="ARBA00022723"/>
    </source>
</evidence>
<comment type="cofactor">
    <cofactor evidence="1 14">
        <name>heme</name>
        <dbReference type="ChEBI" id="CHEBI:30413"/>
    </cofactor>
</comment>
<dbReference type="Gene3D" id="1.10.630.10">
    <property type="entry name" value="Cytochrome P450"/>
    <property type="match status" value="1"/>
</dbReference>
<dbReference type="InterPro" id="IPR036396">
    <property type="entry name" value="Cyt_P450_sf"/>
</dbReference>
<dbReference type="InterPro" id="IPR050705">
    <property type="entry name" value="Cytochrome_P450_3A"/>
</dbReference>
<dbReference type="GO" id="GO:0020037">
    <property type="term" value="F:heme binding"/>
    <property type="evidence" value="ECO:0007669"/>
    <property type="project" value="InterPro"/>
</dbReference>
<evidence type="ECO:0000256" key="3">
    <source>
        <dbReference type="ARBA" id="ARBA00004406"/>
    </source>
</evidence>
<keyword evidence="5 14" id="KW-0349">Heme</keyword>
<organism evidence="17 18">
    <name type="scientific">Plectus sambesii</name>
    <dbReference type="NCBI Taxonomy" id="2011161"/>
    <lineage>
        <taxon>Eukaryota</taxon>
        <taxon>Metazoa</taxon>
        <taxon>Ecdysozoa</taxon>
        <taxon>Nematoda</taxon>
        <taxon>Chromadorea</taxon>
        <taxon>Plectida</taxon>
        <taxon>Plectina</taxon>
        <taxon>Plectoidea</taxon>
        <taxon>Plectidae</taxon>
        <taxon>Plectus</taxon>
    </lineage>
</organism>
<dbReference type="GO" id="GO:0005506">
    <property type="term" value="F:iron ion binding"/>
    <property type="evidence" value="ECO:0007669"/>
    <property type="project" value="InterPro"/>
</dbReference>
<keyword evidence="11 15" id="KW-0503">Monooxygenase</keyword>
<evidence type="ECO:0000256" key="10">
    <source>
        <dbReference type="ARBA" id="ARBA00023004"/>
    </source>
</evidence>
<dbReference type="CDD" id="cd11055">
    <property type="entry name" value="CYP3A-like"/>
    <property type="match status" value="1"/>
</dbReference>
<dbReference type="GO" id="GO:0016705">
    <property type="term" value="F:oxidoreductase activity, acting on paired donors, with incorporation or reduction of molecular oxygen"/>
    <property type="evidence" value="ECO:0007669"/>
    <property type="project" value="InterPro"/>
</dbReference>
<dbReference type="WBParaSite" id="PSAMB.scaffold2668size21926.g18676.t1">
    <property type="protein sequence ID" value="PSAMB.scaffold2668size21926.g18676.t1"/>
    <property type="gene ID" value="PSAMB.scaffold2668size21926.g18676"/>
</dbReference>
<keyword evidence="6 14" id="KW-0479">Metal-binding</keyword>
<keyword evidence="12 16" id="KW-0472">Membrane</keyword>
<sequence>MFNPLALVANLFGLPTWLPTIVALAVFLYWYGARKLDFFKKRGAPYVEGALPFAGNFLNVVRHGFTDDLQRINKYGRMFGELHGSVPIWVIADPELVREVGIKEFSSFTNRRKAGFAFNPEFKKALHLVEDSEWKGIRNVMTHGFSSAKMKRMVPLIQHCADEFADSFQQYLDQNKEFEAKELCGNFTMDVIATTQFGIEVSSSKEAGNHDLIKHVKLLFASLSIKNPVIMLTLFIPSTASLLERFGIGVFNSRAMSFISNYINRLCQLRSQKTEKPVNFLELMLSAYDEDLDDPKDTSISVIDDTTEYINKVKDWRDGKKTLSMHEIISNSILFFIAGYDTTSTAMCWMFHELAHNPDIQENLYQEIEETIAQYGSLTYDAVASMKYLDQVFCETTRMYPPAQRTDRICTEDCKIGGHLIRKGEILNIPIYGIHMNPDYWPEPEEFRPERFAKENAGDIVPYSYLAFGVGPRGCVGQRLAVLESKIGVVTALRRFRFVPSENAERHPKFNTLGTCSAINGIHLRVESRS</sequence>